<sequence length="96" mass="10386">MKYALSIIGFVCEVVAVILLFLPVNPFMSAVFATAGSAAMLPIILMDIKATSKFKNAGVTDLTDDDIQQIRQMRIDNPGLSLADAFTQYVSIKSAE</sequence>
<accession>A0A430FST1</accession>
<gene>
    <name evidence="2" type="ORF">D2E26_0450</name>
</gene>
<dbReference type="RefSeq" id="WP_125963061.1">
    <property type="nucleotide sequence ID" value="NZ_QXGM01000001.1"/>
</dbReference>
<name>A0A430FST1_9BIFI</name>
<protein>
    <submittedName>
        <fullName evidence="2">Uncharacterized protein</fullName>
    </submittedName>
</protein>
<feature type="transmembrane region" description="Helical" evidence="1">
    <location>
        <begin position="26"/>
        <end position="45"/>
    </location>
</feature>
<dbReference type="EMBL" id="QXGM01000001">
    <property type="protein sequence ID" value="RSX55887.1"/>
    <property type="molecule type" value="Genomic_DNA"/>
</dbReference>
<dbReference type="AlphaFoldDB" id="A0A430FST1"/>
<evidence type="ECO:0000313" key="3">
    <source>
        <dbReference type="Proteomes" id="UP000287609"/>
    </source>
</evidence>
<keyword evidence="1" id="KW-0472">Membrane</keyword>
<keyword evidence="1" id="KW-0812">Transmembrane</keyword>
<proteinExistence type="predicted"/>
<organism evidence="2 3">
    <name type="scientific">Bifidobacterium dolichotidis</name>
    <dbReference type="NCBI Taxonomy" id="2306976"/>
    <lineage>
        <taxon>Bacteria</taxon>
        <taxon>Bacillati</taxon>
        <taxon>Actinomycetota</taxon>
        <taxon>Actinomycetes</taxon>
        <taxon>Bifidobacteriales</taxon>
        <taxon>Bifidobacteriaceae</taxon>
        <taxon>Bifidobacterium</taxon>
    </lineage>
</organism>
<keyword evidence="3" id="KW-1185">Reference proteome</keyword>
<evidence type="ECO:0000256" key="1">
    <source>
        <dbReference type="SAM" id="Phobius"/>
    </source>
</evidence>
<comment type="caution">
    <text evidence="2">The sequence shown here is derived from an EMBL/GenBank/DDBJ whole genome shotgun (WGS) entry which is preliminary data.</text>
</comment>
<evidence type="ECO:0000313" key="2">
    <source>
        <dbReference type="EMBL" id="RSX55887.1"/>
    </source>
</evidence>
<keyword evidence="1" id="KW-1133">Transmembrane helix</keyword>
<dbReference type="Proteomes" id="UP000287609">
    <property type="component" value="Unassembled WGS sequence"/>
</dbReference>
<reference evidence="2 3" key="1">
    <citation type="submission" date="2018-09" db="EMBL/GenBank/DDBJ databases">
        <title>Characterization of the phylogenetic diversity of five novel species belonging to the genus Bifidobacterium.</title>
        <authorList>
            <person name="Lugli G.A."/>
            <person name="Duranti S."/>
            <person name="Milani C."/>
        </authorList>
    </citation>
    <scope>NUCLEOTIDE SEQUENCE [LARGE SCALE GENOMIC DNA]</scope>
    <source>
        <strain evidence="2 3">2036B</strain>
    </source>
</reference>